<feature type="transmembrane region" description="Helical" evidence="1">
    <location>
        <begin position="29"/>
        <end position="47"/>
    </location>
</feature>
<feature type="transmembrane region" description="Helical" evidence="1">
    <location>
        <begin position="168"/>
        <end position="187"/>
    </location>
</feature>
<proteinExistence type="predicted"/>
<evidence type="ECO:0000313" key="2">
    <source>
        <dbReference type="EMBL" id="SDH14465.1"/>
    </source>
</evidence>
<evidence type="ECO:0000256" key="1">
    <source>
        <dbReference type="SAM" id="Phobius"/>
    </source>
</evidence>
<dbReference type="Proteomes" id="UP000198779">
    <property type="component" value="Unassembled WGS sequence"/>
</dbReference>
<sequence>MEAVLLIMIFLVCFNFVLKQTYRKPWYVLASAVVCALFVVVAWPWAIEQSKSQLHDWLNNPKLMLDTAVILSIEVIIQMAYCILAVHLAYTGRVRRRTVWLYRLLRWFPGLLIFPVLFYIETQGMFLFTGADFQVVAYGLAACVFILVPVLTWGVRWLVPEKELRLEVFFLSNALIAILGIIATVNGR</sequence>
<dbReference type="AlphaFoldDB" id="A0A1G8A0I8"/>
<dbReference type="RefSeq" id="WP_091818848.1">
    <property type="nucleotide sequence ID" value="NZ_FNCQ01000018.1"/>
</dbReference>
<feature type="transmembrane region" description="Helical" evidence="1">
    <location>
        <begin position="68"/>
        <end position="90"/>
    </location>
</feature>
<protein>
    <submittedName>
        <fullName evidence="2">Uncharacterized protein</fullName>
    </submittedName>
</protein>
<name>A0A1G8A0I8_9BACT</name>
<keyword evidence="1" id="KW-1133">Transmembrane helix</keyword>
<evidence type="ECO:0000313" key="3">
    <source>
        <dbReference type="Proteomes" id="UP000198779"/>
    </source>
</evidence>
<reference evidence="3" key="1">
    <citation type="submission" date="2016-10" db="EMBL/GenBank/DDBJ databases">
        <authorList>
            <person name="Varghese N."/>
            <person name="Submissions S."/>
        </authorList>
    </citation>
    <scope>NUCLEOTIDE SEQUENCE [LARGE SCALE GENOMIC DNA]</scope>
    <source>
        <strain evidence="3">BP1-148</strain>
    </source>
</reference>
<dbReference type="EMBL" id="FNCQ01000018">
    <property type="protein sequence ID" value="SDH14465.1"/>
    <property type="molecule type" value="Genomic_DNA"/>
</dbReference>
<organism evidence="2 3">
    <name type="scientific">Prevotella communis</name>
    <dbReference type="NCBI Taxonomy" id="2913614"/>
    <lineage>
        <taxon>Bacteria</taxon>
        <taxon>Pseudomonadati</taxon>
        <taxon>Bacteroidota</taxon>
        <taxon>Bacteroidia</taxon>
        <taxon>Bacteroidales</taxon>
        <taxon>Prevotellaceae</taxon>
        <taxon>Prevotella</taxon>
    </lineage>
</organism>
<keyword evidence="3" id="KW-1185">Reference proteome</keyword>
<keyword evidence="1" id="KW-0812">Transmembrane</keyword>
<accession>A0A1G8A0I8</accession>
<feature type="transmembrane region" description="Helical" evidence="1">
    <location>
        <begin position="135"/>
        <end position="156"/>
    </location>
</feature>
<dbReference type="STRING" id="645274.SAMN04487901_1185"/>
<keyword evidence="1" id="KW-0472">Membrane</keyword>
<gene>
    <name evidence="2" type="ORF">SAMN04487901_1185</name>
</gene>